<organism evidence="2 3">
    <name type="scientific">Biomphalaria pfeifferi</name>
    <name type="common">Bloodfluke planorb</name>
    <name type="synonym">Freshwater snail</name>
    <dbReference type="NCBI Taxonomy" id="112525"/>
    <lineage>
        <taxon>Eukaryota</taxon>
        <taxon>Metazoa</taxon>
        <taxon>Spiralia</taxon>
        <taxon>Lophotrochozoa</taxon>
        <taxon>Mollusca</taxon>
        <taxon>Gastropoda</taxon>
        <taxon>Heterobranchia</taxon>
        <taxon>Euthyneura</taxon>
        <taxon>Panpulmonata</taxon>
        <taxon>Hygrophila</taxon>
        <taxon>Lymnaeoidea</taxon>
        <taxon>Planorbidae</taxon>
        <taxon>Biomphalaria</taxon>
    </lineage>
</organism>
<name>A0AAD8BCF0_BIOPF</name>
<keyword evidence="1" id="KW-0812">Transmembrane</keyword>
<feature type="transmembrane region" description="Helical" evidence="1">
    <location>
        <begin position="37"/>
        <end position="57"/>
    </location>
</feature>
<keyword evidence="3" id="KW-1185">Reference proteome</keyword>
<dbReference type="Proteomes" id="UP001233172">
    <property type="component" value="Unassembled WGS sequence"/>
</dbReference>
<evidence type="ECO:0000313" key="2">
    <source>
        <dbReference type="EMBL" id="KAK0052107.1"/>
    </source>
</evidence>
<sequence>MDIPNVAIMIQSINARLRLYAMPSLDRNTAGNASTNLIALINLIFCPILPTIPIFAYDRPHAK</sequence>
<keyword evidence="1" id="KW-1133">Transmembrane helix</keyword>
<protein>
    <submittedName>
        <fullName evidence="2">Uncharacterized protein</fullName>
    </submittedName>
</protein>
<dbReference type="EMBL" id="JASAOG010000097">
    <property type="protein sequence ID" value="KAK0052107.1"/>
    <property type="molecule type" value="Genomic_DNA"/>
</dbReference>
<reference evidence="2" key="2">
    <citation type="submission" date="2023-04" db="EMBL/GenBank/DDBJ databases">
        <authorList>
            <person name="Bu L."/>
            <person name="Lu L."/>
            <person name="Laidemitt M.R."/>
            <person name="Zhang S.M."/>
            <person name="Mutuku M."/>
            <person name="Mkoji G."/>
            <person name="Steinauer M."/>
            <person name="Loker E.S."/>
        </authorList>
    </citation>
    <scope>NUCLEOTIDE SEQUENCE</scope>
    <source>
        <strain evidence="2">KasaAsao</strain>
        <tissue evidence="2">Whole Snail</tissue>
    </source>
</reference>
<comment type="caution">
    <text evidence="2">The sequence shown here is derived from an EMBL/GenBank/DDBJ whole genome shotgun (WGS) entry which is preliminary data.</text>
</comment>
<feature type="non-terminal residue" evidence="2">
    <location>
        <position position="63"/>
    </location>
</feature>
<proteinExistence type="predicted"/>
<reference evidence="2" key="1">
    <citation type="journal article" date="2023" name="PLoS Negl. Trop. Dis.">
        <title>A genome sequence for Biomphalaria pfeifferi, the major vector snail for the human-infecting parasite Schistosoma mansoni.</title>
        <authorList>
            <person name="Bu L."/>
            <person name="Lu L."/>
            <person name="Laidemitt M.R."/>
            <person name="Zhang S.M."/>
            <person name="Mutuku M."/>
            <person name="Mkoji G."/>
            <person name="Steinauer M."/>
            <person name="Loker E.S."/>
        </authorList>
    </citation>
    <scope>NUCLEOTIDE SEQUENCE</scope>
    <source>
        <strain evidence="2">KasaAsao</strain>
    </source>
</reference>
<dbReference type="AlphaFoldDB" id="A0AAD8BCF0"/>
<evidence type="ECO:0000256" key="1">
    <source>
        <dbReference type="SAM" id="Phobius"/>
    </source>
</evidence>
<evidence type="ECO:0000313" key="3">
    <source>
        <dbReference type="Proteomes" id="UP001233172"/>
    </source>
</evidence>
<gene>
    <name evidence="2" type="ORF">Bpfe_018437</name>
</gene>
<accession>A0AAD8BCF0</accession>
<keyword evidence="1" id="KW-0472">Membrane</keyword>